<comment type="caution">
    <text evidence="2">The sequence shown here is derived from an EMBL/GenBank/DDBJ whole genome shotgun (WGS) entry which is preliminary data.</text>
</comment>
<keyword evidence="3" id="KW-1185">Reference proteome</keyword>
<gene>
    <name evidence="2" type="ORF">CYNAS_LOCUS18449</name>
</gene>
<name>A0AA36H963_CYLNA</name>
<reference evidence="2" key="1">
    <citation type="submission" date="2023-07" db="EMBL/GenBank/DDBJ databases">
        <authorList>
            <consortium name="CYATHOMIX"/>
        </authorList>
    </citation>
    <scope>NUCLEOTIDE SEQUENCE</scope>
    <source>
        <strain evidence="2">N/A</strain>
    </source>
</reference>
<evidence type="ECO:0000313" key="3">
    <source>
        <dbReference type="Proteomes" id="UP001176961"/>
    </source>
</evidence>
<dbReference type="AlphaFoldDB" id="A0AA36H963"/>
<protein>
    <submittedName>
        <fullName evidence="2">Uncharacterized protein</fullName>
    </submittedName>
</protein>
<keyword evidence="1" id="KW-0732">Signal</keyword>
<feature type="signal peptide" evidence="1">
    <location>
        <begin position="1"/>
        <end position="23"/>
    </location>
</feature>
<dbReference type="EMBL" id="CATQJL010000316">
    <property type="protein sequence ID" value="CAJ0606466.1"/>
    <property type="molecule type" value="Genomic_DNA"/>
</dbReference>
<accession>A0AA36H963</accession>
<proteinExistence type="predicted"/>
<evidence type="ECO:0000313" key="2">
    <source>
        <dbReference type="EMBL" id="CAJ0606466.1"/>
    </source>
</evidence>
<evidence type="ECO:0000256" key="1">
    <source>
        <dbReference type="SAM" id="SignalP"/>
    </source>
</evidence>
<dbReference type="Proteomes" id="UP001176961">
    <property type="component" value="Unassembled WGS sequence"/>
</dbReference>
<organism evidence="2 3">
    <name type="scientific">Cylicocyclus nassatus</name>
    <name type="common">Nematode worm</name>
    <dbReference type="NCBI Taxonomy" id="53992"/>
    <lineage>
        <taxon>Eukaryota</taxon>
        <taxon>Metazoa</taxon>
        <taxon>Ecdysozoa</taxon>
        <taxon>Nematoda</taxon>
        <taxon>Chromadorea</taxon>
        <taxon>Rhabditida</taxon>
        <taxon>Rhabditina</taxon>
        <taxon>Rhabditomorpha</taxon>
        <taxon>Strongyloidea</taxon>
        <taxon>Strongylidae</taxon>
        <taxon>Cylicocyclus</taxon>
    </lineage>
</organism>
<sequence>MSSRVLQVLLSLLLTAALSAAAAKRQLYYMVDSNDGDSLSLRVPLQNDLQTLVSQLLTRVNDNNSEAQHVRKQIFSRKFWKR</sequence>
<feature type="chain" id="PRO_5041302639" evidence="1">
    <location>
        <begin position="24"/>
        <end position="82"/>
    </location>
</feature>